<evidence type="ECO:0000256" key="2">
    <source>
        <dbReference type="SAM" id="SignalP"/>
    </source>
</evidence>
<feature type="chain" id="PRO_5038416384" evidence="2">
    <location>
        <begin position="29"/>
        <end position="513"/>
    </location>
</feature>
<accession>A0A9D1CJW4</accession>
<evidence type="ECO:0000313" key="3">
    <source>
        <dbReference type="EMBL" id="HIQ63094.1"/>
    </source>
</evidence>
<evidence type="ECO:0000313" key="4">
    <source>
        <dbReference type="Proteomes" id="UP000886819"/>
    </source>
</evidence>
<proteinExistence type="predicted"/>
<reference evidence="3" key="1">
    <citation type="submission" date="2020-10" db="EMBL/GenBank/DDBJ databases">
        <authorList>
            <person name="Gilroy R."/>
        </authorList>
    </citation>
    <scope>NUCLEOTIDE SEQUENCE</scope>
    <source>
        <strain evidence="3">ChiHile30-977</strain>
    </source>
</reference>
<reference evidence="3" key="2">
    <citation type="journal article" date="2021" name="PeerJ">
        <title>Extensive microbial diversity within the chicken gut microbiome revealed by metagenomics and culture.</title>
        <authorList>
            <person name="Gilroy R."/>
            <person name="Ravi A."/>
            <person name="Getino M."/>
            <person name="Pursley I."/>
            <person name="Horton D.L."/>
            <person name="Alikhan N.F."/>
            <person name="Baker D."/>
            <person name="Gharbi K."/>
            <person name="Hall N."/>
            <person name="Watson M."/>
            <person name="Adriaenssens E.M."/>
            <person name="Foster-Nyarko E."/>
            <person name="Jarju S."/>
            <person name="Secka A."/>
            <person name="Antonio M."/>
            <person name="Oren A."/>
            <person name="Chaudhuri R.R."/>
            <person name="La Ragione R."/>
            <person name="Hildebrand F."/>
            <person name="Pallen M.J."/>
        </authorList>
    </citation>
    <scope>NUCLEOTIDE SEQUENCE</scope>
    <source>
        <strain evidence="3">ChiHile30-977</strain>
    </source>
</reference>
<evidence type="ECO:0000256" key="1">
    <source>
        <dbReference type="SAM" id="Phobius"/>
    </source>
</evidence>
<dbReference type="Proteomes" id="UP000886819">
    <property type="component" value="Unassembled WGS sequence"/>
</dbReference>
<keyword evidence="1" id="KW-1133">Transmembrane helix</keyword>
<feature type="signal peptide" evidence="2">
    <location>
        <begin position="1"/>
        <end position="28"/>
    </location>
</feature>
<gene>
    <name evidence="3" type="ORF">IAA66_05845</name>
</gene>
<feature type="transmembrane region" description="Helical" evidence="1">
    <location>
        <begin position="484"/>
        <end position="503"/>
    </location>
</feature>
<dbReference type="NCBIfam" id="TIGR01167">
    <property type="entry name" value="LPXTG_anchor"/>
    <property type="match status" value="1"/>
</dbReference>
<protein>
    <submittedName>
        <fullName evidence="3">LPXTG cell wall anchor domain-containing protein</fullName>
    </submittedName>
</protein>
<dbReference type="AlphaFoldDB" id="A0A9D1CJW4"/>
<dbReference type="EMBL" id="DVFI01000088">
    <property type="protein sequence ID" value="HIQ63094.1"/>
    <property type="molecule type" value="Genomic_DNA"/>
</dbReference>
<keyword evidence="1" id="KW-0812">Transmembrane</keyword>
<name>A0A9D1CJW4_9FIRM</name>
<organism evidence="3 4">
    <name type="scientific">Candidatus Avichristensenella intestinipullorum</name>
    <dbReference type="NCBI Taxonomy" id="2840693"/>
    <lineage>
        <taxon>Bacteria</taxon>
        <taxon>Bacillati</taxon>
        <taxon>Bacillota</taxon>
        <taxon>Clostridia</taxon>
        <taxon>Candidatus Avichristensenella</taxon>
    </lineage>
</organism>
<sequence>MLPMKPRVVRTVLLCCLALLLMPVEAFAVSYVSNISVQDGVLSFTYERPEMPPDKTIVRFDLSFHAGSSSTEHGSAKYIAWAKANTGSYANYTSQGVTISLNGDTFTITVNFTTLRPYEGDSFQLDGLTAPNTHLWMRCAPCHDGSDEGLEQYVEWLYLGEFGSWQELSQSDYRIGNTYYKTLDDALAAAKANDTIEILANPTTQLTPTRSLADGVTLKTPSGSTYTSQGGATQFQVDTDGTVTVQSTGTGVLSCSAGQCKVAVGNGEYKTVSCEKPYTVAVPGTGSSYITGVAAGTAVEMDSVQYIAPGGGTSGKIYLPDPLAASEGCTEARIESGKEASVLLEDNTRIQTHAGTNTDPVIIKKESEGNVLELPPGASVSAGNKSFSNSSTDSLLIHLGLEDYKEDVLDQVSQLDTTTASEAVKKIIDDAMDAIEKLRYDETKSLAQNKKAIDDILAQLQKDLKAAQANKNNLPTTGDDSSPLALWGMLLFAAVGLCLLAVFSRKRRHPAEE</sequence>
<keyword evidence="1" id="KW-0472">Membrane</keyword>
<keyword evidence="2" id="KW-0732">Signal</keyword>
<comment type="caution">
    <text evidence="3">The sequence shown here is derived from an EMBL/GenBank/DDBJ whole genome shotgun (WGS) entry which is preliminary data.</text>
</comment>